<name>A0A239AIS9_9BACT</name>
<dbReference type="InterPro" id="IPR009279">
    <property type="entry name" value="Portal_Mu"/>
</dbReference>
<sequence>MKMTTIIDRFKAAVGTFRKGPADTMQSDALPLLRAEYLASLTGGITPRKLNQILANADAGDIVDMYRLFADIEDRDEHIHAELSKRRRALLGPQWNIMPGKGKGTAKNPDKRAQAIAEAVREQFDNIPDFEDMVLDLADGIGHGFAALEIEWGFDGRAHVPVALHHRPPTWFQLLPPQFGGDGNTLRLRDGSMEGLPLAPLGWVRHRHRSKSGWLARSGLFRVLVWTFLLKGYARGDFAEFLEIHGLPLRVGTYPATATNEDKAALRRAIQAIGHDAAGIIPDGMLIDFKEAAKGSEKPFEAMLSHCERGQSKAILGGTLTSQADGKSSTNALGKIHDEVRLDILASDARQIASTITQQILMPLAVLNLGVNDPALLPWFKFDTSDTADLVELAEALPKLAGVMRIPEAWAHEKAGIPLPEGDEPILQVSQGQAQNAGTKPPLAPPAATAALTAGESGQARFPDQEALDATEVPAAALQQAMEALTASLVAELKHGKTPDELLAALASHYPRMDTRDMEEQLARAMFMAEVWGRVSAAGEGE</sequence>
<dbReference type="Pfam" id="PF06074">
    <property type="entry name" value="Portal_Mu"/>
    <property type="match status" value="1"/>
</dbReference>
<dbReference type="OrthoDB" id="9797300at2"/>
<gene>
    <name evidence="1" type="ORF">SAMN04488503_2008</name>
</gene>
<dbReference type="Proteomes" id="UP000198324">
    <property type="component" value="Unassembled WGS sequence"/>
</dbReference>
<evidence type="ECO:0000313" key="2">
    <source>
        <dbReference type="Proteomes" id="UP000198324"/>
    </source>
</evidence>
<organism evidence="1 2">
    <name type="scientific">Humidesulfovibrio mexicanus</name>
    <dbReference type="NCBI Taxonomy" id="147047"/>
    <lineage>
        <taxon>Bacteria</taxon>
        <taxon>Pseudomonadati</taxon>
        <taxon>Thermodesulfobacteriota</taxon>
        <taxon>Desulfovibrionia</taxon>
        <taxon>Desulfovibrionales</taxon>
        <taxon>Desulfovibrionaceae</taxon>
        <taxon>Humidesulfovibrio</taxon>
    </lineage>
</organism>
<keyword evidence="2" id="KW-1185">Reference proteome</keyword>
<dbReference type="AlphaFoldDB" id="A0A239AIS9"/>
<evidence type="ECO:0000313" key="1">
    <source>
        <dbReference type="EMBL" id="SNR95450.1"/>
    </source>
</evidence>
<reference evidence="1 2" key="1">
    <citation type="submission" date="2017-06" db="EMBL/GenBank/DDBJ databases">
        <authorList>
            <person name="Kim H.J."/>
            <person name="Triplett B.A."/>
        </authorList>
    </citation>
    <scope>NUCLEOTIDE SEQUENCE [LARGE SCALE GENOMIC DNA]</scope>
    <source>
        <strain evidence="1 2">DSM 13116</strain>
    </source>
</reference>
<dbReference type="EMBL" id="FZOC01000004">
    <property type="protein sequence ID" value="SNR95450.1"/>
    <property type="molecule type" value="Genomic_DNA"/>
</dbReference>
<proteinExistence type="predicted"/>
<protein>
    <submittedName>
        <fullName evidence="1">Mu-like prophage protein gp29</fullName>
    </submittedName>
</protein>
<accession>A0A239AIS9</accession>